<organism evidence="3 4">
    <name type="scientific">Natronomicrosphaera hydrolytica</name>
    <dbReference type="NCBI Taxonomy" id="3242702"/>
    <lineage>
        <taxon>Bacteria</taxon>
        <taxon>Pseudomonadati</taxon>
        <taxon>Planctomycetota</taxon>
        <taxon>Phycisphaerae</taxon>
        <taxon>Phycisphaerales</taxon>
        <taxon>Phycisphaeraceae</taxon>
        <taxon>Natronomicrosphaera</taxon>
    </lineage>
</organism>
<dbReference type="EMBL" id="JBGUBD010000006">
    <property type="protein sequence ID" value="MFA9478879.1"/>
    <property type="molecule type" value="Genomic_DNA"/>
</dbReference>
<protein>
    <submittedName>
        <fullName evidence="3">PEP-CTERM sorting domain-containing protein</fullName>
    </submittedName>
</protein>
<comment type="caution">
    <text evidence="3">The sequence shown here is derived from an EMBL/GenBank/DDBJ whole genome shotgun (WGS) entry which is preliminary data.</text>
</comment>
<evidence type="ECO:0000256" key="1">
    <source>
        <dbReference type="SAM" id="SignalP"/>
    </source>
</evidence>
<evidence type="ECO:0000313" key="4">
    <source>
        <dbReference type="Proteomes" id="UP001575105"/>
    </source>
</evidence>
<evidence type="ECO:0000259" key="2">
    <source>
        <dbReference type="Pfam" id="PF07589"/>
    </source>
</evidence>
<dbReference type="InterPro" id="IPR013424">
    <property type="entry name" value="Ice-binding_C"/>
</dbReference>
<feature type="domain" description="Ice-binding protein C-terminal" evidence="2">
    <location>
        <begin position="230"/>
        <end position="251"/>
    </location>
</feature>
<proteinExistence type="predicted"/>
<evidence type="ECO:0000313" key="3">
    <source>
        <dbReference type="EMBL" id="MFA9478879.1"/>
    </source>
</evidence>
<dbReference type="NCBIfam" id="TIGR02595">
    <property type="entry name" value="PEP_CTERM"/>
    <property type="match status" value="1"/>
</dbReference>
<feature type="signal peptide" evidence="1">
    <location>
        <begin position="1"/>
        <end position="23"/>
    </location>
</feature>
<accession>A0ABV4U5K3</accession>
<sequence>MQKVTGLVVGVVACSMTLSTASAALVVTEVVSEDWSGQSVGDTADELVQWGGLGNAANGIIVDTGGGNLAMQLGQGAGFMKGGLEMGDALGVTMQFDFTTPQGSDGWFGIFYRDTSSSVNPVYRVQWNTNQNVIFMRKNNTNLASYNVGSGFWAGETHTINFEITFDDANNQNLLELFVNGESRMTAEDNGGAGDERRPLPTDNSSIQFFNYNYEATASNLIDNIIISKTIPEPASLSLLALGGMTLLFRRGRACAA</sequence>
<reference evidence="3 4" key="1">
    <citation type="submission" date="2024-08" db="EMBL/GenBank/DDBJ databases">
        <title>Whole-genome sequencing of halo(alkali)philic microorganisms from hypersaline lakes.</title>
        <authorList>
            <person name="Sorokin D.Y."/>
            <person name="Merkel A.Y."/>
            <person name="Messina E."/>
            <person name="Yakimov M."/>
        </authorList>
    </citation>
    <scope>NUCLEOTIDE SEQUENCE [LARGE SCALE GENOMIC DNA]</scope>
    <source>
        <strain evidence="3 4">AB-hyl4</strain>
    </source>
</reference>
<dbReference type="Pfam" id="PF07589">
    <property type="entry name" value="PEP-CTERM"/>
    <property type="match status" value="1"/>
</dbReference>
<dbReference type="Proteomes" id="UP001575105">
    <property type="component" value="Unassembled WGS sequence"/>
</dbReference>
<dbReference type="RefSeq" id="WP_425345804.1">
    <property type="nucleotide sequence ID" value="NZ_JBGUBD010000006.1"/>
</dbReference>
<keyword evidence="1" id="KW-0732">Signal</keyword>
<gene>
    <name evidence="3" type="ORF">ACERK3_11295</name>
</gene>
<keyword evidence="4" id="KW-1185">Reference proteome</keyword>
<name>A0ABV4U5K3_9BACT</name>
<feature type="chain" id="PRO_5047144499" evidence="1">
    <location>
        <begin position="24"/>
        <end position="257"/>
    </location>
</feature>
<dbReference type="Gene3D" id="2.60.120.560">
    <property type="entry name" value="Exo-inulinase, domain 1"/>
    <property type="match status" value="1"/>
</dbReference>